<evidence type="ECO:0000313" key="1">
    <source>
        <dbReference type="EMBL" id="MFD2157284.1"/>
    </source>
</evidence>
<dbReference type="EMBL" id="JBHUJB010000003">
    <property type="protein sequence ID" value="MFD2157284.1"/>
    <property type="molecule type" value="Genomic_DNA"/>
</dbReference>
<reference evidence="2" key="1">
    <citation type="journal article" date="2019" name="Int. J. Syst. Evol. Microbiol.">
        <title>The Global Catalogue of Microorganisms (GCM) 10K type strain sequencing project: providing services to taxonomists for standard genome sequencing and annotation.</title>
        <authorList>
            <consortium name="The Broad Institute Genomics Platform"/>
            <consortium name="The Broad Institute Genome Sequencing Center for Infectious Disease"/>
            <person name="Wu L."/>
            <person name="Ma J."/>
        </authorList>
    </citation>
    <scope>NUCLEOTIDE SEQUENCE [LARGE SCALE GENOMIC DNA]</scope>
    <source>
        <strain evidence="2">CCUG 57942</strain>
    </source>
</reference>
<protein>
    <recommendedName>
        <fullName evidence="3">DUF4174 domain-containing protein</fullName>
    </recommendedName>
</protein>
<organism evidence="1 2">
    <name type="scientific">Rubritalea tangerina</name>
    <dbReference type="NCBI Taxonomy" id="430798"/>
    <lineage>
        <taxon>Bacteria</taxon>
        <taxon>Pseudomonadati</taxon>
        <taxon>Verrucomicrobiota</taxon>
        <taxon>Verrucomicrobiia</taxon>
        <taxon>Verrucomicrobiales</taxon>
        <taxon>Rubritaleaceae</taxon>
        <taxon>Rubritalea</taxon>
    </lineage>
</organism>
<accession>A0ABW4Z5S8</accession>
<dbReference type="RefSeq" id="WP_377090849.1">
    <property type="nucleotide sequence ID" value="NZ_JBHSJL010000014.1"/>
</dbReference>
<evidence type="ECO:0000313" key="2">
    <source>
        <dbReference type="Proteomes" id="UP001597389"/>
    </source>
</evidence>
<name>A0ABW4Z5S8_9BACT</name>
<keyword evidence="2" id="KW-1185">Reference proteome</keyword>
<evidence type="ECO:0008006" key="3">
    <source>
        <dbReference type="Google" id="ProtNLM"/>
    </source>
</evidence>
<comment type="caution">
    <text evidence="1">The sequence shown here is derived from an EMBL/GenBank/DDBJ whole genome shotgun (WGS) entry which is preliminary data.</text>
</comment>
<dbReference type="Proteomes" id="UP001597389">
    <property type="component" value="Unassembled WGS sequence"/>
</dbReference>
<proteinExistence type="predicted"/>
<sequence length="149" mass="17279">MMINVRQQICIFLCILSTVQIAESDESYRLEFNSNKRTPEEIIKHGERGKTLLIFYQKNDPAINLIQEILIQAMKPVIGGTQRSIVFFEISTKKNEYLDFLKKHELSYLPVIVTGDSKKVLFSANIDKYKNHRELISGMAKEIERLTNN</sequence>
<gene>
    <name evidence="1" type="ORF">ACFSW8_00055</name>
</gene>